<organism evidence="1 2">
    <name type="scientific">Xenorhabdus japonica</name>
    <dbReference type="NCBI Taxonomy" id="53341"/>
    <lineage>
        <taxon>Bacteria</taxon>
        <taxon>Pseudomonadati</taxon>
        <taxon>Pseudomonadota</taxon>
        <taxon>Gammaproteobacteria</taxon>
        <taxon>Enterobacterales</taxon>
        <taxon>Morganellaceae</taxon>
        <taxon>Xenorhabdus</taxon>
    </lineage>
</organism>
<evidence type="ECO:0000313" key="2">
    <source>
        <dbReference type="Proteomes" id="UP000199011"/>
    </source>
</evidence>
<keyword evidence="1" id="KW-0808">Transferase</keyword>
<proteinExistence type="predicted"/>
<sequence>MDNLTELFVDVADALGIESTSIVEKDHYIVELLHLIRSLAFDSHQLIVAGGTALAKAGISLNRMSEDVYIKLVPRPEFTKAQYSRSKRKGIRKYIVQMAVFSKTFF</sequence>
<dbReference type="EMBL" id="FOVO01000034">
    <property type="protein sequence ID" value="SFN94121.1"/>
    <property type="molecule type" value="Genomic_DNA"/>
</dbReference>
<protein>
    <submittedName>
        <fullName evidence="1">Nucleotidyl transferase AbiEii toxin, Type IV TA system</fullName>
    </submittedName>
</protein>
<evidence type="ECO:0000313" key="1">
    <source>
        <dbReference type="EMBL" id="SFN94121.1"/>
    </source>
</evidence>
<dbReference type="Proteomes" id="UP000199011">
    <property type="component" value="Unassembled WGS sequence"/>
</dbReference>
<name>A0A1I5D5K3_9GAMM</name>
<reference evidence="2" key="1">
    <citation type="submission" date="2016-10" db="EMBL/GenBank/DDBJ databases">
        <authorList>
            <person name="Varghese N."/>
            <person name="Submissions S."/>
        </authorList>
    </citation>
    <scope>NUCLEOTIDE SEQUENCE [LARGE SCALE GENOMIC DNA]</scope>
    <source>
        <strain evidence="2">DSM 16522</strain>
    </source>
</reference>
<gene>
    <name evidence="1" type="ORF">SAMN05421579_13434</name>
</gene>
<accession>A0A1I5D5K3</accession>
<keyword evidence="2" id="KW-1185">Reference proteome</keyword>
<dbReference type="OrthoDB" id="9780929at2"/>
<dbReference type="GO" id="GO:0016740">
    <property type="term" value="F:transferase activity"/>
    <property type="evidence" value="ECO:0007669"/>
    <property type="project" value="UniProtKB-KW"/>
</dbReference>
<dbReference type="AlphaFoldDB" id="A0A1I5D5K3"/>